<reference evidence="1" key="1">
    <citation type="submission" date="2017-10" db="EMBL/GenBank/DDBJ databases">
        <title>Genome sequence of cellulolytic Lachnospiraceae bacterium XHS1971 isolated from hotspring sediment.</title>
        <authorList>
            <person name="Vasudevan G."/>
            <person name="Joshi A.J."/>
            <person name="Hivarkar S."/>
            <person name="Lanjekar V.B."/>
            <person name="Dhakephalkar P.K."/>
            <person name="Dagar S."/>
        </authorList>
    </citation>
    <scope>NUCLEOTIDE SEQUENCE</scope>
    <source>
        <strain evidence="1">XHS1971</strain>
    </source>
</reference>
<dbReference type="Proteomes" id="UP000224460">
    <property type="component" value="Unassembled WGS sequence"/>
</dbReference>
<organism evidence="1 2">
    <name type="scientific">Sporanaerobium hydrogeniformans</name>
    <dbReference type="NCBI Taxonomy" id="3072179"/>
    <lineage>
        <taxon>Bacteria</taxon>
        <taxon>Bacillati</taxon>
        <taxon>Bacillota</taxon>
        <taxon>Clostridia</taxon>
        <taxon>Lachnospirales</taxon>
        <taxon>Lachnospiraceae</taxon>
        <taxon>Sporanaerobium</taxon>
    </lineage>
</organism>
<dbReference type="EMBL" id="PEDL01000014">
    <property type="protein sequence ID" value="PHV70068.1"/>
    <property type="molecule type" value="Genomic_DNA"/>
</dbReference>
<gene>
    <name evidence="1" type="ORF">CS063_12240</name>
</gene>
<name>A0AC61DAJ0_9FIRM</name>
<keyword evidence="2" id="KW-1185">Reference proteome</keyword>
<comment type="caution">
    <text evidence="1">The sequence shown here is derived from an EMBL/GenBank/DDBJ whole genome shotgun (WGS) entry which is preliminary data.</text>
</comment>
<evidence type="ECO:0000313" key="2">
    <source>
        <dbReference type="Proteomes" id="UP000224460"/>
    </source>
</evidence>
<sequence>MKRLFLTQKEFIYILVGTTLLALGINWFTAPMGLVTGGISGVSIVVQEVSTQTIGYGIPLWMTNLILNIPLFVISIKQRGFDFARKSLWAVILLSVALWYTEFIPRIFDTRNDLLLTGVFGGALLGLGIGTVLKSGATTGGTDMLASIIKFKRPTFPIAKLMLGIDAIIILSGFFIFGSTKAMYAIISVFITSKVISSVLEGMNYAKAAFIISDKSEELAKMIMEKIPRGSTGLKAKGMYSREDKEMLFVVVSQKEITRLRDLIREIDPHAFVTIADVREVLGEGFIQDYNSLAL</sequence>
<accession>A0AC61DAJ0</accession>
<protein>
    <submittedName>
        <fullName evidence="1">Uncharacterized protein</fullName>
    </submittedName>
</protein>
<proteinExistence type="predicted"/>
<evidence type="ECO:0000313" key="1">
    <source>
        <dbReference type="EMBL" id="PHV70068.1"/>
    </source>
</evidence>